<reference evidence="1" key="1">
    <citation type="journal article" date="2014" name="Front. Microbiol.">
        <title>High frequency of phylogenetically diverse reductive dehalogenase-homologous genes in deep subseafloor sedimentary metagenomes.</title>
        <authorList>
            <person name="Kawai M."/>
            <person name="Futagami T."/>
            <person name="Toyoda A."/>
            <person name="Takaki Y."/>
            <person name="Nishi S."/>
            <person name="Hori S."/>
            <person name="Arai W."/>
            <person name="Tsubouchi T."/>
            <person name="Morono Y."/>
            <person name="Uchiyama I."/>
            <person name="Ito T."/>
            <person name="Fujiyama A."/>
            <person name="Inagaki F."/>
            <person name="Takami H."/>
        </authorList>
    </citation>
    <scope>NUCLEOTIDE SEQUENCE</scope>
    <source>
        <strain evidence="1">Expedition CK06-06</strain>
    </source>
</reference>
<organism evidence="1">
    <name type="scientific">marine sediment metagenome</name>
    <dbReference type="NCBI Taxonomy" id="412755"/>
    <lineage>
        <taxon>unclassified sequences</taxon>
        <taxon>metagenomes</taxon>
        <taxon>ecological metagenomes</taxon>
    </lineage>
</organism>
<protein>
    <submittedName>
        <fullName evidence="1">Uncharacterized protein</fullName>
    </submittedName>
</protein>
<evidence type="ECO:0000313" key="1">
    <source>
        <dbReference type="EMBL" id="GAH75493.1"/>
    </source>
</evidence>
<comment type="caution">
    <text evidence="1">The sequence shown here is derived from an EMBL/GenBank/DDBJ whole genome shotgun (WGS) entry which is preliminary data.</text>
</comment>
<accession>X1K093</accession>
<name>X1K093_9ZZZZ</name>
<sequence>MSNKEHFVVYHLEALNYFHLKLDAKVNAVKNGKPLEEMKMWYVNNINYHREKAITHCQEVPDWSNQLQKVTANFELSLLGPPVVVEKKDKTVTNYSAYRKALLKYMNDVKKIQMQALHRIEFTEKTEKERVRRIMENDSLENIFVTANEL</sequence>
<proteinExistence type="predicted"/>
<dbReference type="AlphaFoldDB" id="X1K093"/>
<gene>
    <name evidence="1" type="ORF">S03H2_44183</name>
</gene>
<dbReference type="EMBL" id="BARU01027611">
    <property type="protein sequence ID" value="GAH75493.1"/>
    <property type="molecule type" value="Genomic_DNA"/>
</dbReference>